<comment type="cofactor">
    <cofactor evidence="9">
        <name>a divalent metal cation</name>
        <dbReference type="ChEBI" id="CHEBI:60240"/>
    </cofactor>
    <text evidence="9">Binds 1 divalent metal cation per subunit.</text>
</comment>
<reference evidence="11 12" key="1">
    <citation type="submission" date="2011-05" db="EMBL/GenBank/DDBJ databases">
        <title>Complete sequence of Thioalkalimicrobium cyclicum ALM1.</title>
        <authorList>
            <consortium name="US DOE Joint Genome Institute"/>
            <person name="Lucas S."/>
            <person name="Han J."/>
            <person name="Lapidus A."/>
            <person name="Cheng J.-F."/>
            <person name="Goodwin L."/>
            <person name="Pitluck S."/>
            <person name="Peters L."/>
            <person name="Mikhailova N."/>
            <person name="Davenport K."/>
            <person name="Han C."/>
            <person name="Tapia R."/>
            <person name="Land M."/>
            <person name="Hauser L."/>
            <person name="Kyrpides N."/>
            <person name="Ivanova N."/>
            <person name="Pagani I."/>
            <person name="Kappler U."/>
            <person name="Woyke T."/>
        </authorList>
    </citation>
    <scope>NUCLEOTIDE SEQUENCE [LARGE SCALE GENOMIC DNA]</scope>
    <source>
        <strain evidence="12">DSM 14477 / JCM 11371 / ALM1</strain>
    </source>
</reference>
<evidence type="ECO:0000256" key="8">
    <source>
        <dbReference type="ARBA" id="ARBA00022801"/>
    </source>
</evidence>
<dbReference type="SUPFAM" id="SSF64167">
    <property type="entry name" value="SurE-like"/>
    <property type="match status" value="1"/>
</dbReference>
<dbReference type="InterPro" id="IPR002828">
    <property type="entry name" value="SurE-like_Pase/nucleotidase"/>
</dbReference>
<dbReference type="Pfam" id="PF01975">
    <property type="entry name" value="SurE"/>
    <property type="match status" value="1"/>
</dbReference>
<dbReference type="InterPro" id="IPR030048">
    <property type="entry name" value="SurE"/>
</dbReference>
<feature type="domain" description="Survival protein SurE-like phosphatase/nucleotidase" evidence="10">
    <location>
        <begin position="3"/>
        <end position="184"/>
    </location>
</feature>
<keyword evidence="7 9" id="KW-0547">Nucleotide-binding</keyword>
<dbReference type="Proteomes" id="UP000009232">
    <property type="component" value="Chromosome"/>
</dbReference>
<protein>
    <recommendedName>
        <fullName evidence="9">5'-nucleotidase SurE</fullName>
        <ecNumber evidence="9">3.1.3.5</ecNumber>
    </recommendedName>
    <alternativeName>
        <fullName evidence="9">Nucleoside 5'-monophosphate phosphohydrolase</fullName>
    </alternativeName>
</protein>
<dbReference type="GO" id="GO:0008253">
    <property type="term" value="F:5'-nucleotidase activity"/>
    <property type="evidence" value="ECO:0007669"/>
    <property type="project" value="UniProtKB-UniRule"/>
</dbReference>
<dbReference type="GO" id="GO:0004309">
    <property type="term" value="F:exopolyphosphatase activity"/>
    <property type="evidence" value="ECO:0007669"/>
    <property type="project" value="TreeGrafter"/>
</dbReference>
<dbReference type="NCBIfam" id="NF001489">
    <property type="entry name" value="PRK00346.1-3"/>
    <property type="match status" value="1"/>
</dbReference>
<proteinExistence type="inferred from homology"/>
<keyword evidence="8 9" id="KW-0378">Hydrolase</keyword>
<dbReference type="KEGG" id="tcy:Thicy_0714"/>
<evidence type="ECO:0000256" key="5">
    <source>
        <dbReference type="ARBA" id="ARBA00022490"/>
    </source>
</evidence>
<evidence type="ECO:0000256" key="7">
    <source>
        <dbReference type="ARBA" id="ARBA00022741"/>
    </source>
</evidence>
<dbReference type="InterPro" id="IPR036523">
    <property type="entry name" value="SurE-like_sf"/>
</dbReference>
<dbReference type="GO" id="GO:0046872">
    <property type="term" value="F:metal ion binding"/>
    <property type="evidence" value="ECO:0007669"/>
    <property type="project" value="UniProtKB-UniRule"/>
</dbReference>
<dbReference type="HOGENOM" id="CLU_045192_1_2_6"/>
<dbReference type="EMBL" id="CP002776">
    <property type="protein sequence ID" value="AEG31486.1"/>
    <property type="molecule type" value="Genomic_DNA"/>
</dbReference>
<dbReference type="PANTHER" id="PTHR30457:SF12">
    <property type="entry name" value="5'_3'-NUCLEOTIDASE SURE"/>
    <property type="match status" value="1"/>
</dbReference>
<accession>F6DCA0</accession>
<feature type="binding site" evidence="9">
    <location>
        <position position="42"/>
    </location>
    <ligand>
        <name>a divalent metal cation</name>
        <dbReference type="ChEBI" id="CHEBI:60240"/>
    </ligand>
</feature>
<evidence type="ECO:0000256" key="6">
    <source>
        <dbReference type="ARBA" id="ARBA00022723"/>
    </source>
</evidence>
<evidence type="ECO:0000256" key="1">
    <source>
        <dbReference type="ARBA" id="ARBA00000815"/>
    </source>
</evidence>
<dbReference type="HAMAP" id="MF_00060">
    <property type="entry name" value="SurE"/>
    <property type="match status" value="1"/>
</dbReference>
<dbReference type="RefSeq" id="WP_013835265.1">
    <property type="nucleotide sequence ID" value="NC_015581.1"/>
</dbReference>
<dbReference type="Gene3D" id="3.40.1210.10">
    <property type="entry name" value="Survival protein SurE-like phosphatase/nucleotidase"/>
    <property type="match status" value="1"/>
</dbReference>
<dbReference type="PANTHER" id="PTHR30457">
    <property type="entry name" value="5'-NUCLEOTIDASE SURE"/>
    <property type="match status" value="1"/>
</dbReference>
<evidence type="ECO:0000256" key="3">
    <source>
        <dbReference type="ARBA" id="ARBA00004496"/>
    </source>
</evidence>
<comment type="function">
    <text evidence="9">Nucleotidase that shows phosphatase activity on nucleoside 5'-monophosphates.</text>
</comment>
<evidence type="ECO:0000256" key="2">
    <source>
        <dbReference type="ARBA" id="ARBA00001946"/>
    </source>
</evidence>
<feature type="binding site" evidence="9">
    <location>
        <position position="94"/>
    </location>
    <ligand>
        <name>a divalent metal cation</name>
        <dbReference type="ChEBI" id="CHEBI:60240"/>
    </ligand>
</feature>
<dbReference type="NCBIfam" id="NF001490">
    <property type="entry name" value="PRK00346.1-4"/>
    <property type="match status" value="1"/>
</dbReference>
<dbReference type="FunFam" id="3.40.1210.10:FF:000001">
    <property type="entry name" value="5'/3'-nucleotidase SurE"/>
    <property type="match status" value="1"/>
</dbReference>
<dbReference type="AlphaFoldDB" id="F6DCA0"/>
<dbReference type="OrthoDB" id="9780815at2"/>
<evidence type="ECO:0000256" key="4">
    <source>
        <dbReference type="ARBA" id="ARBA00011062"/>
    </source>
</evidence>
<feature type="binding site" evidence="9">
    <location>
        <position position="9"/>
    </location>
    <ligand>
        <name>a divalent metal cation</name>
        <dbReference type="ChEBI" id="CHEBI:60240"/>
    </ligand>
</feature>
<feature type="binding site" evidence="9">
    <location>
        <position position="8"/>
    </location>
    <ligand>
        <name>a divalent metal cation</name>
        <dbReference type="ChEBI" id="CHEBI:60240"/>
    </ligand>
</feature>
<comment type="subcellular location">
    <subcellularLocation>
        <location evidence="3 9">Cytoplasm</location>
    </subcellularLocation>
</comment>
<gene>
    <name evidence="9" type="primary">surE</name>
    <name evidence="11" type="ordered locus">Thicy_0714</name>
</gene>
<evidence type="ECO:0000256" key="9">
    <source>
        <dbReference type="HAMAP-Rule" id="MF_00060"/>
    </source>
</evidence>
<name>F6DCA0_THICA</name>
<keyword evidence="12" id="KW-1185">Reference proteome</keyword>
<dbReference type="GO" id="GO:0000166">
    <property type="term" value="F:nucleotide binding"/>
    <property type="evidence" value="ECO:0007669"/>
    <property type="project" value="UniProtKB-KW"/>
</dbReference>
<comment type="similarity">
    <text evidence="4 9">Belongs to the SurE nucleotidase family.</text>
</comment>
<dbReference type="GO" id="GO:0008254">
    <property type="term" value="F:3'-nucleotidase activity"/>
    <property type="evidence" value="ECO:0007669"/>
    <property type="project" value="TreeGrafter"/>
</dbReference>
<comment type="catalytic activity">
    <reaction evidence="1 9">
        <text>a ribonucleoside 5'-phosphate + H2O = a ribonucleoside + phosphate</text>
        <dbReference type="Rhea" id="RHEA:12484"/>
        <dbReference type="ChEBI" id="CHEBI:15377"/>
        <dbReference type="ChEBI" id="CHEBI:18254"/>
        <dbReference type="ChEBI" id="CHEBI:43474"/>
        <dbReference type="ChEBI" id="CHEBI:58043"/>
        <dbReference type="EC" id="3.1.3.5"/>
    </reaction>
</comment>
<dbReference type="EC" id="3.1.3.5" evidence="9"/>
<dbReference type="GO" id="GO:0005737">
    <property type="term" value="C:cytoplasm"/>
    <property type="evidence" value="ECO:0007669"/>
    <property type="project" value="UniProtKB-SubCell"/>
</dbReference>
<evidence type="ECO:0000259" key="10">
    <source>
        <dbReference type="Pfam" id="PF01975"/>
    </source>
</evidence>
<evidence type="ECO:0000313" key="11">
    <source>
        <dbReference type="EMBL" id="AEG31486.1"/>
    </source>
</evidence>
<sequence length="248" mass="27009">MRILLSNDDGYLAPGIQTLFHFLNNHDKIRDCVMIAPDRNRSAASNSLTLAHPLRIHHYAPKILSVDGTPTDCVHLGVNGALDFQADMVMSGINEGANMGDDVLYSGTVAAATEGRFLGLPSIAVSLCGHQHYDTAAQIVGVLLNKLNSLKLDRNTVLNVNVPDIPFKQIRGIQITRLGKRHASEPVVSSRDPRGKLIHWIGPAGQAADAGQGTDFYAVERGYVSITPLQIDLTHYRMLEPLADWLNS</sequence>
<dbReference type="eggNOG" id="COG0496">
    <property type="taxonomic scope" value="Bacteria"/>
</dbReference>
<dbReference type="STRING" id="717773.Thicy_0714"/>
<comment type="cofactor">
    <cofactor evidence="2">
        <name>Mg(2+)</name>
        <dbReference type="ChEBI" id="CHEBI:18420"/>
    </cofactor>
</comment>
<evidence type="ECO:0000313" key="12">
    <source>
        <dbReference type="Proteomes" id="UP000009232"/>
    </source>
</evidence>
<organism evidence="11 12">
    <name type="scientific">Thiomicrospira cyclica (strain DSM 14477 / JCM 11371 / ALM1)</name>
    <name type="common">Thioalkalimicrobium cyclicum</name>
    <dbReference type="NCBI Taxonomy" id="717773"/>
    <lineage>
        <taxon>Bacteria</taxon>
        <taxon>Pseudomonadati</taxon>
        <taxon>Pseudomonadota</taxon>
        <taxon>Gammaproteobacteria</taxon>
        <taxon>Thiotrichales</taxon>
        <taxon>Piscirickettsiaceae</taxon>
        <taxon>Thiomicrospira</taxon>
    </lineage>
</organism>
<keyword evidence="6 9" id="KW-0479">Metal-binding</keyword>
<keyword evidence="5 9" id="KW-0963">Cytoplasm</keyword>
<dbReference type="NCBIfam" id="TIGR00087">
    <property type="entry name" value="surE"/>
    <property type="match status" value="1"/>
</dbReference>